<feature type="transmembrane region" description="Helical" evidence="5">
    <location>
        <begin position="77"/>
        <end position="95"/>
    </location>
</feature>
<evidence type="ECO:0000256" key="1">
    <source>
        <dbReference type="ARBA" id="ARBA00004141"/>
    </source>
</evidence>
<sequence>MIDILLLIILFFGVMVGVRRGFILQLFHLIGFIAAFIVAVMYYDNLAPKLILWVPYPELPEGASWAIFAENLPLEQAFYNAAAFAILFFGVKIILQIIASMLDFVAELPILSSINSLLGGILGFAERYFLLFILLYIAALVPLSVVQNALDGSFLAQFIIESTPILSSQIKTMWVDHMISLLQ</sequence>
<dbReference type="Proteomes" id="UP001221597">
    <property type="component" value="Chromosome"/>
</dbReference>
<dbReference type="PANTHER" id="PTHR37306:SF1">
    <property type="entry name" value="COLICIN V PRODUCTION PROTEIN"/>
    <property type="match status" value="1"/>
</dbReference>
<gene>
    <name evidence="6" type="ORF">P9989_13740</name>
</gene>
<dbReference type="Pfam" id="PF02674">
    <property type="entry name" value="Colicin_V"/>
    <property type="match status" value="1"/>
</dbReference>
<evidence type="ECO:0000256" key="5">
    <source>
        <dbReference type="SAM" id="Phobius"/>
    </source>
</evidence>
<keyword evidence="4 5" id="KW-0472">Membrane</keyword>
<accession>A0ABY8IW42</accession>
<organism evidence="6 7">
    <name type="scientific">Halobacillus naozhouensis</name>
    <dbReference type="NCBI Taxonomy" id="554880"/>
    <lineage>
        <taxon>Bacteria</taxon>
        <taxon>Bacillati</taxon>
        <taxon>Bacillota</taxon>
        <taxon>Bacilli</taxon>
        <taxon>Bacillales</taxon>
        <taxon>Bacillaceae</taxon>
        <taxon>Halobacillus</taxon>
    </lineage>
</organism>
<protein>
    <submittedName>
        <fullName evidence="6">CvpA family protein</fullName>
    </submittedName>
</protein>
<keyword evidence="3 5" id="KW-1133">Transmembrane helix</keyword>
<dbReference type="InterPro" id="IPR003825">
    <property type="entry name" value="Colicin-V_CvpA"/>
</dbReference>
<keyword evidence="7" id="KW-1185">Reference proteome</keyword>
<dbReference type="EMBL" id="CP121671">
    <property type="protein sequence ID" value="WFT73448.1"/>
    <property type="molecule type" value="Genomic_DNA"/>
</dbReference>
<dbReference type="PANTHER" id="PTHR37306">
    <property type="entry name" value="COLICIN V PRODUCTION PROTEIN"/>
    <property type="match status" value="1"/>
</dbReference>
<feature type="transmembrane region" description="Helical" evidence="5">
    <location>
        <begin position="102"/>
        <end position="122"/>
    </location>
</feature>
<evidence type="ECO:0000313" key="7">
    <source>
        <dbReference type="Proteomes" id="UP001221597"/>
    </source>
</evidence>
<proteinExistence type="predicted"/>
<name>A0ABY8IW42_9BACI</name>
<dbReference type="RefSeq" id="WP_283075457.1">
    <property type="nucleotide sequence ID" value="NZ_CP121671.1"/>
</dbReference>
<evidence type="ECO:0000256" key="4">
    <source>
        <dbReference type="ARBA" id="ARBA00023136"/>
    </source>
</evidence>
<comment type="subcellular location">
    <subcellularLocation>
        <location evidence="1">Membrane</location>
        <topology evidence="1">Multi-pass membrane protein</topology>
    </subcellularLocation>
</comment>
<evidence type="ECO:0000256" key="2">
    <source>
        <dbReference type="ARBA" id="ARBA00022692"/>
    </source>
</evidence>
<feature type="transmembrane region" description="Helical" evidence="5">
    <location>
        <begin position="128"/>
        <end position="146"/>
    </location>
</feature>
<evidence type="ECO:0000313" key="6">
    <source>
        <dbReference type="EMBL" id="WFT73448.1"/>
    </source>
</evidence>
<reference evidence="6 7" key="1">
    <citation type="submission" date="2023-04" db="EMBL/GenBank/DDBJ databases">
        <title>Genome sequence of Halobacillus naozhouensis KACC 21980.</title>
        <authorList>
            <person name="Kim S."/>
            <person name="Heo J."/>
            <person name="Kwon S.-W."/>
        </authorList>
    </citation>
    <scope>NUCLEOTIDE SEQUENCE [LARGE SCALE GENOMIC DNA]</scope>
    <source>
        <strain evidence="6 7">KCTC 13234</strain>
    </source>
</reference>
<keyword evidence="2 5" id="KW-0812">Transmembrane</keyword>
<evidence type="ECO:0000256" key="3">
    <source>
        <dbReference type="ARBA" id="ARBA00022989"/>
    </source>
</evidence>
<feature type="transmembrane region" description="Helical" evidence="5">
    <location>
        <begin position="21"/>
        <end position="43"/>
    </location>
</feature>